<dbReference type="STRING" id="756272.Plabr_3143"/>
<dbReference type="Proteomes" id="UP000006860">
    <property type="component" value="Chromosome"/>
</dbReference>
<gene>
    <name evidence="1" type="ordered locus">Plabr_3143</name>
</gene>
<dbReference type="HOGENOM" id="CLU_1947230_0_0_0"/>
<protein>
    <submittedName>
        <fullName evidence="1">Uncharacterized protein</fullName>
    </submittedName>
</protein>
<proteinExistence type="predicted"/>
<dbReference type="KEGG" id="pbs:Plabr_3143"/>
<evidence type="ECO:0000313" key="1">
    <source>
        <dbReference type="EMBL" id="ADY60740.1"/>
    </source>
</evidence>
<organism evidence="1 2">
    <name type="scientific">Rubinisphaera brasiliensis (strain ATCC 49424 / DSM 5305 / JCM 21570 / IAM 15109 / NBRC 103401 / IFAM 1448)</name>
    <name type="common">Planctomyces brasiliensis</name>
    <dbReference type="NCBI Taxonomy" id="756272"/>
    <lineage>
        <taxon>Bacteria</taxon>
        <taxon>Pseudomonadati</taxon>
        <taxon>Planctomycetota</taxon>
        <taxon>Planctomycetia</taxon>
        <taxon>Planctomycetales</taxon>
        <taxon>Planctomycetaceae</taxon>
        <taxon>Rubinisphaera</taxon>
    </lineage>
</organism>
<sequence>MLSGTNSRIEETLACARNGRNSSVYLTDKMPVVPRESVFDLVSSRRCRGLPRLDRRCSLPPVNNCQQSRRRVLGGYGKQLENDIGWVGNKRNNRLKPVDVSFIAMLRKNVGVFTTCSRVQWWESLRRSF</sequence>
<dbReference type="EMBL" id="CP002546">
    <property type="protein sequence ID" value="ADY60740.1"/>
    <property type="molecule type" value="Genomic_DNA"/>
</dbReference>
<reference evidence="2" key="1">
    <citation type="submission" date="2011-02" db="EMBL/GenBank/DDBJ databases">
        <title>The complete genome of Planctomyces brasiliensis DSM 5305.</title>
        <authorList>
            <person name="Lucas S."/>
            <person name="Copeland A."/>
            <person name="Lapidus A."/>
            <person name="Bruce D."/>
            <person name="Goodwin L."/>
            <person name="Pitluck S."/>
            <person name="Kyrpides N."/>
            <person name="Mavromatis K."/>
            <person name="Pagani I."/>
            <person name="Ivanova N."/>
            <person name="Ovchinnikova G."/>
            <person name="Lu M."/>
            <person name="Detter J.C."/>
            <person name="Han C."/>
            <person name="Land M."/>
            <person name="Hauser L."/>
            <person name="Markowitz V."/>
            <person name="Cheng J.-F."/>
            <person name="Hugenholtz P."/>
            <person name="Woyke T."/>
            <person name="Wu D."/>
            <person name="Tindall B."/>
            <person name="Pomrenke H.G."/>
            <person name="Brambilla E."/>
            <person name="Klenk H.-P."/>
            <person name="Eisen J.A."/>
        </authorList>
    </citation>
    <scope>NUCLEOTIDE SEQUENCE [LARGE SCALE GENOMIC DNA]</scope>
    <source>
        <strain evidence="2">ATCC 49424 / DSM 5305 / JCM 21570 / NBRC 103401 / IFAM 1448</strain>
    </source>
</reference>
<keyword evidence="2" id="KW-1185">Reference proteome</keyword>
<accession>F0SIR6</accession>
<dbReference type="AlphaFoldDB" id="F0SIR6"/>
<name>F0SIR6_RUBBR</name>
<evidence type="ECO:0000313" key="2">
    <source>
        <dbReference type="Proteomes" id="UP000006860"/>
    </source>
</evidence>